<organism evidence="2 3">
    <name type="scientific">Symbiodinium pilosum</name>
    <name type="common">Dinoflagellate</name>
    <dbReference type="NCBI Taxonomy" id="2952"/>
    <lineage>
        <taxon>Eukaryota</taxon>
        <taxon>Sar</taxon>
        <taxon>Alveolata</taxon>
        <taxon>Dinophyceae</taxon>
        <taxon>Suessiales</taxon>
        <taxon>Symbiodiniaceae</taxon>
        <taxon>Symbiodinium</taxon>
    </lineage>
</organism>
<dbReference type="AlphaFoldDB" id="A0A812JT90"/>
<name>A0A812JT90_SYMPI</name>
<feature type="non-terminal residue" evidence="2">
    <location>
        <position position="1"/>
    </location>
</feature>
<dbReference type="Proteomes" id="UP000649617">
    <property type="component" value="Unassembled WGS sequence"/>
</dbReference>
<dbReference type="EMBL" id="CAJNIZ010002815">
    <property type="protein sequence ID" value="CAE7214944.1"/>
    <property type="molecule type" value="Genomic_DNA"/>
</dbReference>
<reference evidence="2" key="1">
    <citation type="submission" date="2021-02" db="EMBL/GenBank/DDBJ databases">
        <authorList>
            <person name="Dougan E. K."/>
            <person name="Rhodes N."/>
            <person name="Thang M."/>
            <person name="Chan C."/>
        </authorList>
    </citation>
    <scope>NUCLEOTIDE SEQUENCE</scope>
</reference>
<evidence type="ECO:0000313" key="3">
    <source>
        <dbReference type="Proteomes" id="UP000649617"/>
    </source>
</evidence>
<evidence type="ECO:0000313" key="2">
    <source>
        <dbReference type="EMBL" id="CAE7214944.1"/>
    </source>
</evidence>
<gene>
    <name evidence="2" type="primary">Kidins220</name>
    <name evidence="2" type="ORF">SPIL2461_LOCUS2535</name>
</gene>
<keyword evidence="3" id="KW-1185">Reference proteome</keyword>
<feature type="region of interest" description="Disordered" evidence="1">
    <location>
        <begin position="29"/>
        <end position="79"/>
    </location>
</feature>
<feature type="non-terminal residue" evidence="2">
    <location>
        <position position="79"/>
    </location>
</feature>
<sequence length="79" mass="8232">VPSGSQSSQAQITSPADLFRLMESAVQSEAPAGCYPSAGGALERAGVSDTVREHALSHPRPDAQGDPPKRVSKFKADRA</sequence>
<accession>A0A812JT90</accession>
<comment type="caution">
    <text evidence="2">The sequence shown here is derived from an EMBL/GenBank/DDBJ whole genome shotgun (WGS) entry which is preliminary data.</text>
</comment>
<protein>
    <submittedName>
        <fullName evidence="2">Kidins220 protein</fullName>
    </submittedName>
</protein>
<proteinExistence type="predicted"/>
<evidence type="ECO:0000256" key="1">
    <source>
        <dbReference type="SAM" id="MobiDB-lite"/>
    </source>
</evidence>
<feature type="compositionally biased region" description="Basic and acidic residues" evidence="1">
    <location>
        <begin position="50"/>
        <end position="79"/>
    </location>
</feature>